<dbReference type="EMBL" id="FJOG01000042">
    <property type="protein sequence ID" value="CZR67231.1"/>
    <property type="molecule type" value="Genomic_DNA"/>
</dbReference>
<evidence type="ECO:0000313" key="3">
    <source>
        <dbReference type="Proteomes" id="UP000184330"/>
    </source>
</evidence>
<dbReference type="InterPro" id="IPR010730">
    <property type="entry name" value="HET"/>
</dbReference>
<sequence length="683" mass="77867">MAKERIDLITRVRNKLNLGRLIPHQNPPLYQQLANHRFEIRLLQVHRRSQDSPLSFTFQNIALQYQPLYFALSYIWGDPTITENVTVNGHTLAVTKNLASALRYIGENLDRLFPGVSFIWLWVDAICINQSDVGEKNFQVQLMRNLYNQAQLVISWLGFDVDDALFAIERIKTMASRIRAAEGVGSQDRYAWLEDHPEFCDAESFRKFRNDLIKVLDHDYWGRVWILQEVALAHHVVIMSGSEIIAGDDLVVVLSWLHELQRAQPVRPLKVDSVAWHCLTDPLHFSFIDLKMHFRLGNFQSMTHRGVQILPHTVRLQAKDPKDKVYGIQGICPMGIEVDYAKDTKDVYLDVAKKWIEADMVFPVLCRAGVGLQPQWKNPFELPSWVLDWHTLSHGKAGNHYIAAAFGNRAATPNDAVWFPHSLPQVTAANHLLLGGAFFDTINLLEWDFGGPQGQLSDVVSFCAIYAQLDNDSDYGPYPTKIPRLQAVFRLIQAGMFSQNDTSRLYELCHGFLYALAHMDLPFPSNITELPEWTKDRIERLSSLTHLRTDEKFSESLQELVLGAALPCPNEWRGRPAIEVLNGRGHCRNLHWSVARSCFQLVMSRRIFHTSTGYLGIGPPGIRDGDTVVTLSSVPWPAVLRKKDSCYQLVGLCCVVDIMSSKFWDGWKQAKDCTENMEVFELC</sequence>
<evidence type="ECO:0000259" key="1">
    <source>
        <dbReference type="Pfam" id="PF06985"/>
    </source>
</evidence>
<gene>
    <name evidence="2" type="ORF">PAC_17130</name>
</gene>
<keyword evidence="3" id="KW-1185">Reference proteome</keyword>
<proteinExistence type="predicted"/>
<reference evidence="2 3" key="1">
    <citation type="submission" date="2016-03" db="EMBL/GenBank/DDBJ databases">
        <authorList>
            <person name="Ploux O."/>
        </authorList>
    </citation>
    <scope>NUCLEOTIDE SEQUENCE [LARGE SCALE GENOMIC DNA]</scope>
    <source>
        <strain evidence="2 3">UAMH 11012</strain>
    </source>
</reference>
<dbReference type="Pfam" id="PF06985">
    <property type="entry name" value="HET"/>
    <property type="match status" value="1"/>
</dbReference>
<dbReference type="Proteomes" id="UP000184330">
    <property type="component" value="Unassembled WGS sequence"/>
</dbReference>
<protein>
    <recommendedName>
        <fullName evidence="1">Heterokaryon incompatibility domain-containing protein</fullName>
    </recommendedName>
</protein>
<organism evidence="2 3">
    <name type="scientific">Phialocephala subalpina</name>
    <dbReference type="NCBI Taxonomy" id="576137"/>
    <lineage>
        <taxon>Eukaryota</taxon>
        <taxon>Fungi</taxon>
        <taxon>Dikarya</taxon>
        <taxon>Ascomycota</taxon>
        <taxon>Pezizomycotina</taxon>
        <taxon>Leotiomycetes</taxon>
        <taxon>Helotiales</taxon>
        <taxon>Mollisiaceae</taxon>
        <taxon>Phialocephala</taxon>
        <taxon>Phialocephala fortinii species complex</taxon>
    </lineage>
</organism>
<dbReference type="PANTHER" id="PTHR24148">
    <property type="entry name" value="ANKYRIN REPEAT DOMAIN-CONTAINING PROTEIN 39 HOMOLOG-RELATED"/>
    <property type="match status" value="1"/>
</dbReference>
<name>A0A1L7XQB3_9HELO</name>
<dbReference type="AlphaFoldDB" id="A0A1L7XQB3"/>
<dbReference type="STRING" id="576137.A0A1L7XQB3"/>
<dbReference type="PANTHER" id="PTHR24148:SF73">
    <property type="entry name" value="HET DOMAIN PROTEIN (AFU_ORTHOLOGUE AFUA_8G01020)"/>
    <property type="match status" value="1"/>
</dbReference>
<dbReference type="OrthoDB" id="5386682at2759"/>
<evidence type="ECO:0000313" key="2">
    <source>
        <dbReference type="EMBL" id="CZR67231.1"/>
    </source>
</evidence>
<feature type="domain" description="Heterokaryon incompatibility" evidence="1">
    <location>
        <begin position="69"/>
        <end position="229"/>
    </location>
</feature>
<accession>A0A1L7XQB3</accession>
<dbReference type="InterPro" id="IPR052895">
    <property type="entry name" value="HetReg/Transcr_Mod"/>
</dbReference>